<feature type="domain" description="Stress-response A/B barrel" evidence="2">
    <location>
        <begin position="123"/>
        <end position="216"/>
    </location>
</feature>
<keyword evidence="4" id="KW-1185">Reference proteome</keyword>
<dbReference type="InterPro" id="IPR011008">
    <property type="entry name" value="Dimeric_a/b-barrel"/>
</dbReference>
<dbReference type="PROSITE" id="PS51502">
    <property type="entry name" value="S_R_A_B_BARREL"/>
    <property type="match status" value="2"/>
</dbReference>
<dbReference type="PANTHER" id="PTHR33178:SF3">
    <property type="entry name" value="STRESS-RESPONSE A_B BARREL DOMAIN-CONTAINING PROTEIN UP3"/>
    <property type="match status" value="1"/>
</dbReference>
<dbReference type="AlphaFoldDB" id="A0AA88U9Z9"/>
<gene>
    <name evidence="3" type="ORF">RJ640_013004</name>
</gene>
<accession>A0AA88U9Z9</accession>
<name>A0AA88U9Z9_9ASTE</name>
<sequence>MSTTTTAATNQVVEHIVLFKVKPETPAAKIASMVNGLYGLTSLPEVLHLTAGALHRTRSSSLSFTHMLHTRYRSKEDLNAYTVHPSHVSVVKESIRPIIDDIMAVDWVSNDFNGPISPPANSAMRVSFLKLKDERDENVKVEILGVLGGMDRYAPIEQLSCGENFSPDRAKGYSIASIAVFAGLSELDPLDFDAEFVRSGEEKVKDPLESVLVLDYVVPAAQAASL</sequence>
<organism evidence="3 4">
    <name type="scientific">Escallonia rubra</name>
    <dbReference type="NCBI Taxonomy" id="112253"/>
    <lineage>
        <taxon>Eukaryota</taxon>
        <taxon>Viridiplantae</taxon>
        <taxon>Streptophyta</taxon>
        <taxon>Embryophyta</taxon>
        <taxon>Tracheophyta</taxon>
        <taxon>Spermatophyta</taxon>
        <taxon>Magnoliopsida</taxon>
        <taxon>eudicotyledons</taxon>
        <taxon>Gunneridae</taxon>
        <taxon>Pentapetalae</taxon>
        <taxon>asterids</taxon>
        <taxon>campanulids</taxon>
        <taxon>Escalloniales</taxon>
        <taxon>Escalloniaceae</taxon>
        <taxon>Escallonia</taxon>
    </lineage>
</organism>
<dbReference type="Proteomes" id="UP001187471">
    <property type="component" value="Unassembled WGS sequence"/>
</dbReference>
<dbReference type="Pfam" id="PF07876">
    <property type="entry name" value="Dabb"/>
    <property type="match status" value="2"/>
</dbReference>
<protein>
    <recommendedName>
        <fullName evidence="2">Stress-response A/B barrel domain-containing protein</fullName>
    </recommendedName>
</protein>
<feature type="domain" description="Stress-response A/B barrel" evidence="2">
    <location>
        <begin position="13"/>
        <end position="107"/>
    </location>
</feature>
<evidence type="ECO:0000313" key="4">
    <source>
        <dbReference type="Proteomes" id="UP001187471"/>
    </source>
</evidence>
<dbReference type="EMBL" id="JAVXUO010002134">
    <property type="protein sequence ID" value="KAK2975973.1"/>
    <property type="molecule type" value="Genomic_DNA"/>
</dbReference>
<dbReference type="PANTHER" id="PTHR33178">
    <property type="match status" value="1"/>
</dbReference>
<evidence type="ECO:0000259" key="2">
    <source>
        <dbReference type="PROSITE" id="PS51502"/>
    </source>
</evidence>
<dbReference type="InterPro" id="IPR044662">
    <property type="entry name" value="HS1/DABB1-like"/>
</dbReference>
<dbReference type="Gene3D" id="3.30.70.100">
    <property type="match status" value="2"/>
</dbReference>
<evidence type="ECO:0000256" key="1">
    <source>
        <dbReference type="ARBA" id="ARBA00011738"/>
    </source>
</evidence>
<evidence type="ECO:0000313" key="3">
    <source>
        <dbReference type="EMBL" id="KAK2975973.1"/>
    </source>
</evidence>
<dbReference type="InterPro" id="IPR013097">
    <property type="entry name" value="Dabb"/>
</dbReference>
<dbReference type="SMART" id="SM00886">
    <property type="entry name" value="Dabb"/>
    <property type="match status" value="2"/>
</dbReference>
<dbReference type="SUPFAM" id="SSF54909">
    <property type="entry name" value="Dimeric alpha+beta barrel"/>
    <property type="match status" value="2"/>
</dbReference>
<comment type="caution">
    <text evidence="3">The sequence shown here is derived from an EMBL/GenBank/DDBJ whole genome shotgun (WGS) entry which is preliminary data.</text>
</comment>
<comment type="subunit">
    <text evidence="1">Homodimer.</text>
</comment>
<proteinExistence type="predicted"/>
<reference evidence="3" key="1">
    <citation type="submission" date="2022-12" db="EMBL/GenBank/DDBJ databases">
        <title>Draft genome assemblies for two species of Escallonia (Escalloniales).</title>
        <authorList>
            <person name="Chanderbali A."/>
            <person name="Dervinis C."/>
            <person name="Anghel I."/>
            <person name="Soltis D."/>
            <person name="Soltis P."/>
            <person name="Zapata F."/>
        </authorList>
    </citation>
    <scope>NUCLEOTIDE SEQUENCE</scope>
    <source>
        <strain evidence="3">UCBG92.1500</strain>
        <tissue evidence="3">Leaf</tissue>
    </source>
</reference>